<evidence type="ECO:0000313" key="1">
    <source>
        <dbReference type="EMBL" id="CAG9795031.1"/>
    </source>
</evidence>
<dbReference type="AlphaFoldDB" id="A0A9N9WJ15"/>
<reference evidence="1" key="2">
    <citation type="submission" date="2022-10" db="EMBL/GenBank/DDBJ databases">
        <authorList>
            <consortium name="ENA_rothamsted_submissions"/>
            <consortium name="culmorum"/>
            <person name="King R."/>
        </authorList>
    </citation>
    <scope>NUCLEOTIDE SEQUENCE</scope>
</reference>
<evidence type="ECO:0000313" key="2">
    <source>
        <dbReference type="Proteomes" id="UP001153714"/>
    </source>
</evidence>
<dbReference type="OrthoDB" id="7491134at2759"/>
<accession>A0A9N9WJ15</accession>
<name>A0A9N9WJ15_9NEOP</name>
<protein>
    <submittedName>
        <fullName evidence="1">Uncharacterized protein</fullName>
    </submittedName>
</protein>
<dbReference type="EMBL" id="OU893338">
    <property type="protein sequence ID" value="CAG9795031.1"/>
    <property type="molecule type" value="Genomic_DNA"/>
</dbReference>
<keyword evidence="2" id="KW-1185">Reference proteome</keyword>
<proteinExistence type="predicted"/>
<dbReference type="Proteomes" id="UP001153714">
    <property type="component" value="Chromosome 7"/>
</dbReference>
<organism evidence="1 2">
    <name type="scientific">Diatraea saccharalis</name>
    <name type="common">sugarcane borer</name>
    <dbReference type="NCBI Taxonomy" id="40085"/>
    <lineage>
        <taxon>Eukaryota</taxon>
        <taxon>Metazoa</taxon>
        <taxon>Ecdysozoa</taxon>
        <taxon>Arthropoda</taxon>
        <taxon>Hexapoda</taxon>
        <taxon>Insecta</taxon>
        <taxon>Pterygota</taxon>
        <taxon>Neoptera</taxon>
        <taxon>Endopterygota</taxon>
        <taxon>Lepidoptera</taxon>
        <taxon>Glossata</taxon>
        <taxon>Ditrysia</taxon>
        <taxon>Pyraloidea</taxon>
        <taxon>Crambidae</taxon>
        <taxon>Crambinae</taxon>
        <taxon>Diatraea</taxon>
    </lineage>
</organism>
<gene>
    <name evidence="1" type="ORF">DIATSA_LOCUS12341</name>
</gene>
<reference evidence="1" key="1">
    <citation type="submission" date="2021-12" db="EMBL/GenBank/DDBJ databases">
        <authorList>
            <person name="King R."/>
        </authorList>
    </citation>
    <scope>NUCLEOTIDE SEQUENCE</scope>
</reference>
<sequence>MVYLMTVVDPDLTDLLNETPRMLNTDIAMSKVYKDDDVSSTLLLKDAFSDEVLFPASEGRISYGLEKASESDKLRQGVDEAKIIPLYRHLAAHGLLVNSSDVQEVVSPIKTPTELVQSEAVFINNMNMTLTTPIIASVKGFRRSVNYITETNENINLNSGVILQITDDTGHPRIEIKLESKRPLDKSKRYHRSSDNNLSFVRFDSDEVIENIIEDGKSTVIIILPNNTFIINKTKEQPYIQNYTKEDNSSISTSAITKNNRRNLSDFKEITNMMTNAKHNHKIMNENAKIYRNNSDIVHFDMSFHNGTKSIPT</sequence>